<feature type="compositionally biased region" description="Basic residues" evidence="1">
    <location>
        <begin position="517"/>
        <end position="534"/>
    </location>
</feature>
<evidence type="ECO:0000313" key="2">
    <source>
        <dbReference type="EMBL" id="CAK9022111.1"/>
    </source>
</evidence>
<feature type="compositionally biased region" description="Basic and acidic residues" evidence="1">
    <location>
        <begin position="431"/>
        <end position="442"/>
    </location>
</feature>
<dbReference type="Proteomes" id="UP001642484">
    <property type="component" value="Unassembled WGS sequence"/>
</dbReference>
<feature type="compositionally biased region" description="Basic and acidic residues" evidence="1">
    <location>
        <begin position="451"/>
        <end position="471"/>
    </location>
</feature>
<name>A0ABP0K5S9_9DINO</name>
<accession>A0ABP0K5S9</accession>
<keyword evidence="3" id="KW-1185">Reference proteome</keyword>
<feature type="compositionally biased region" description="Basic and acidic residues" evidence="1">
    <location>
        <begin position="480"/>
        <end position="492"/>
    </location>
</feature>
<dbReference type="EMBL" id="CAXAMN010007601">
    <property type="protein sequence ID" value="CAK9022111.1"/>
    <property type="molecule type" value="Genomic_DNA"/>
</dbReference>
<proteinExistence type="predicted"/>
<protein>
    <submittedName>
        <fullName evidence="2">Uncharacterized protein</fullName>
    </submittedName>
</protein>
<sequence>MVGSEEAGQTLIELDEVWSGLKHTCLVEHTFWESGPATGQVEAVLREYKDLSATLCDMANFVFLQNDKFKEKQKLDVAATTLKRWVDIVPNKLKKWVDTGLAQLVEDRMLSVCRSKQQALFSAGLTAVAEVTKQCVAGSPPSFNQGAQQQLLMKIPKSHSLRPLVTSFLEVLTLQSQSGDQLKLATALDMTGKHYQEALSTAEWQEDLRKTGLKEASAWLKALRQKVACEALDEMERTHKKRCLSMEKIKVAKLPSLTDEENYRKVGLRCVGQLADVTALLEKDCKALKTLRSALVRLKAAQFGEENTTPLLAELELAQKKAGHDVFAPGPGEIECEELVVQTSFHVAAVAALCLVRNPKLAPPNPDGKLLKQVADISVTLRGKWELLPEGELKLQGGAPGEEEEPEKEGERKDDQHEVKKSKGKDKKEKKRDDDDKEDKKDKKEKKRKKEDKDKGEGKKTNKDKKSDKHDKKEKKEKKERRQQAEDKVEKAKSRKRKVEEEEEEEERPVPEPKATPRPKGKCKSAPKPKAKPK</sequence>
<feature type="non-terminal residue" evidence="2">
    <location>
        <position position="534"/>
    </location>
</feature>
<reference evidence="2 3" key="1">
    <citation type="submission" date="2024-02" db="EMBL/GenBank/DDBJ databases">
        <authorList>
            <person name="Chen Y."/>
            <person name="Shah S."/>
            <person name="Dougan E. K."/>
            <person name="Thang M."/>
            <person name="Chan C."/>
        </authorList>
    </citation>
    <scope>NUCLEOTIDE SEQUENCE [LARGE SCALE GENOMIC DNA]</scope>
</reference>
<feature type="region of interest" description="Disordered" evidence="1">
    <location>
        <begin position="391"/>
        <end position="534"/>
    </location>
</feature>
<organism evidence="2 3">
    <name type="scientific">Durusdinium trenchii</name>
    <dbReference type="NCBI Taxonomy" id="1381693"/>
    <lineage>
        <taxon>Eukaryota</taxon>
        <taxon>Sar</taxon>
        <taxon>Alveolata</taxon>
        <taxon>Dinophyceae</taxon>
        <taxon>Suessiales</taxon>
        <taxon>Symbiodiniaceae</taxon>
        <taxon>Durusdinium</taxon>
    </lineage>
</organism>
<gene>
    <name evidence="2" type="ORF">CCMP2556_LOCUS14692</name>
</gene>
<evidence type="ECO:0000313" key="3">
    <source>
        <dbReference type="Proteomes" id="UP001642484"/>
    </source>
</evidence>
<evidence type="ECO:0000256" key="1">
    <source>
        <dbReference type="SAM" id="MobiDB-lite"/>
    </source>
</evidence>
<comment type="caution">
    <text evidence="2">The sequence shown here is derived from an EMBL/GenBank/DDBJ whole genome shotgun (WGS) entry which is preliminary data.</text>
</comment>
<feature type="compositionally biased region" description="Basic and acidic residues" evidence="1">
    <location>
        <begin position="409"/>
        <end position="421"/>
    </location>
</feature>